<keyword evidence="6" id="KW-1185">Reference proteome</keyword>
<evidence type="ECO:0000313" key="5">
    <source>
        <dbReference type="EMBL" id="MBE9610370.1"/>
    </source>
</evidence>
<keyword evidence="1" id="KW-0547">Nucleotide-binding</keyword>
<dbReference type="PANTHER" id="PTHR34698">
    <property type="entry name" value="5-OXOPROLINASE SUBUNIT B"/>
    <property type="match status" value="1"/>
</dbReference>
<comment type="caution">
    <text evidence="5">The sequence shown here is derived from an EMBL/GenBank/DDBJ whole genome shotgun (WGS) entry which is preliminary data.</text>
</comment>
<dbReference type="NCBIfam" id="TIGR00370">
    <property type="entry name" value="5-oxoprolinase subunit PxpB"/>
    <property type="match status" value="1"/>
</dbReference>
<evidence type="ECO:0000256" key="1">
    <source>
        <dbReference type="ARBA" id="ARBA00022741"/>
    </source>
</evidence>
<gene>
    <name evidence="5" type="primary">pxpB</name>
    <name evidence="5" type="ORF">INR99_13600</name>
</gene>
<dbReference type="EMBL" id="JADFUA010000009">
    <property type="protein sequence ID" value="MBE9610370.1"/>
    <property type="molecule type" value="Genomic_DNA"/>
</dbReference>
<accession>A0A8J7G1Q8</accession>
<protein>
    <submittedName>
        <fullName evidence="5">5-oxoprolinase subunit PxpB</fullName>
        <ecNumber evidence="5">3.5.2.9</ecNumber>
    </submittedName>
</protein>
<dbReference type="AlphaFoldDB" id="A0A8J7G1Q8"/>
<dbReference type="GO" id="GO:0017168">
    <property type="term" value="F:5-oxoprolinase (ATP-hydrolyzing) activity"/>
    <property type="evidence" value="ECO:0007669"/>
    <property type="project" value="UniProtKB-EC"/>
</dbReference>
<evidence type="ECO:0000313" key="6">
    <source>
        <dbReference type="Proteomes" id="UP000604481"/>
    </source>
</evidence>
<keyword evidence="2 5" id="KW-0378">Hydrolase</keyword>
<dbReference type="EC" id="3.5.2.9" evidence="5"/>
<dbReference type="Pfam" id="PF02682">
    <property type="entry name" value="CT_C_D"/>
    <property type="match status" value="1"/>
</dbReference>
<feature type="domain" description="Carboxyltransferase" evidence="4">
    <location>
        <begin position="1"/>
        <end position="187"/>
    </location>
</feature>
<evidence type="ECO:0000259" key="4">
    <source>
        <dbReference type="SMART" id="SM00796"/>
    </source>
</evidence>
<sequence length="202" mass="21663">MRQLRVPEGLASQQRLWQLAQRLQNPRWQLVLGVYHLAIRFDPLRDSGDAVAGMLLEAWEVSTPAELSSLRRHAIPVSYGGAAGPDLAELAQATGLSQAEVIERHAAPEYRVYCLGFLPGFAYLGGLDPQLTCARRATPRQVVPAGSVGIGGAQTGIYPQAAPGGWQLIGRTVVPLFDPQATPAARLQPGDIVQFVPTVSHG</sequence>
<evidence type="ECO:0000256" key="3">
    <source>
        <dbReference type="ARBA" id="ARBA00022840"/>
    </source>
</evidence>
<evidence type="ECO:0000256" key="2">
    <source>
        <dbReference type="ARBA" id="ARBA00022801"/>
    </source>
</evidence>
<proteinExistence type="predicted"/>
<dbReference type="Gene3D" id="2.40.100.10">
    <property type="entry name" value="Cyclophilin-like"/>
    <property type="match status" value="1"/>
</dbReference>
<reference evidence="5 6" key="1">
    <citation type="submission" date="2020-10" db="EMBL/GenBank/DDBJ databases">
        <title>The genome sequence of Chitinilyticum litopenaei 4Y14.</title>
        <authorList>
            <person name="Liu Y."/>
        </authorList>
    </citation>
    <scope>NUCLEOTIDE SEQUENCE [LARGE SCALE GENOMIC DNA]</scope>
    <source>
        <strain evidence="5 6">4Y14</strain>
    </source>
</reference>
<dbReference type="GO" id="GO:0005524">
    <property type="term" value="F:ATP binding"/>
    <property type="evidence" value="ECO:0007669"/>
    <property type="project" value="UniProtKB-KW"/>
</dbReference>
<dbReference type="SMART" id="SM00796">
    <property type="entry name" value="AHS1"/>
    <property type="match status" value="1"/>
</dbReference>
<dbReference type="Proteomes" id="UP000604481">
    <property type="component" value="Unassembled WGS sequence"/>
</dbReference>
<name>A0A8J7G1Q8_9NEIS</name>
<dbReference type="InterPro" id="IPR003833">
    <property type="entry name" value="CT_C_D"/>
</dbReference>
<dbReference type="SUPFAM" id="SSF50891">
    <property type="entry name" value="Cyclophilin-like"/>
    <property type="match status" value="1"/>
</dbReference>
<dbReference type="PANTHER" id="PTHR34698:SF2">
    <property type="entry name" value="5-OXOPROLINASE SUBUNIT B"/>
    <property type="match status" value="1"/>
</dbReference>
<organism evidence="5 6">
    <name type="scientific">Chitinilyticum piscinae</name>
    <dbReference type="NCBI Taxonomy" id="2866724"/>
    <lineage>
        <taxon>Bacteria</taxon>
        <taxon>Pseudomonadati</taxon>
        <taxon>Pseudomonadota</taxon>
        <taxon>Betaproteobacteria</taxon>
        <taxon>Neisseriales</taxon>
        <taxon>Chitinibacteraceae</taxon>
        <taxon>Chitinilyticum</taxon>
    </lineage>
</organism>
<dbReference type="InterPro" id="IPR010016">
    <property type="entry name" value="PxpB"/>
</dbReference>
<dbReference type="InterPro" id="IPR029000">
    <property type="entry name" value="Cyclophilin-like_dom_sf"/>
</dbReference>
<keyword evidence="3" id="KW-0067">ATP-binding</keyword>